<evidence type="ECO:0000313" key="1">
    <source>
        <dbReference type="EMBL" id="KAF3547831.1"/>
    </source>
</evidence>
<gene>
    <name evidence="1" type="ORF">DY000_02008100</name>
</gene>
<organism evidence="1 2">
    <name type="scientific">Brassica cretica</name>
    <name type="common">Mustard</name>
    <dbReference type="NCBI Taxonomy" id="69181"/>
    <lineage>
        <taxon>Eukaryota</taxon>
        <taxon>Viridiplantae</taxon>
        <taxon>Streptophyta</taxon>
        <taxon>Embryophyta</taxon>
        <taxon>Tracheophyta</taxon>
        <taxon>Spermatophyta</taxon>
        <taxon>Magnoliopsida</taxon>
        <taxon>eudicotyledons</taxon>
        <taxon>Gunneridae</taxon>
        <taxon>Pentapetalae</taxon>
        <taxon>rosids</taxon>
        <taxon>malvids</taxon>
        <taxon>Brassicales</taxon>
        <taxon>Brassicaceae</taxon>
        <taxon>Brassiceae</taxon>
        <taxon>Brassica</taxon>
    </lineage>
</organism>
<sequence length="158" mass="18038">MRAESEAYKRWDFISEEKVLKQKSKMHWLNVGEKNNSVPRSNSKGNCKLHKGDRVCRWRDRDAPVRSHNLKTSVSWLKDMVKGIRKLRLNQNRCGASSLSLGQLTGADRQAHSPGANYFELAECFGPNQCGRCRAVTKPCRRLMWDDGAVCSQDRTKA</sequence>
<reference evidence="1 2" key="1">
    <citation type="journal article" date="2020" name="BMC Genomics">
        <title>Intraspecific diversification of the crop wild relative Brassica cretica Lam. using demographic model selection.</title>
        <authorList>
            <person name="Kioukis A."/>
            <person name="Michalopoulou V.A."/>
            <person name="Briers L."/>
            <person name="Pirintsos S."/>
            <person name="Studholme D.J."/>
            <person name="Pavlidis P."/>
            <person name="Sarris P.F."/>
        </authorList>
    </citation>
    <scope>NUCLEOTIDE SEQUENCE [LARGE SCALE GENOMIC DNA]</scope>
    <source>
        <strain evidence="2">cv. PFS-1207/04</strain>
    </source>
</reference>
<protein>
    <submittedName>
        <fullName evidence="1">Uncharacterized protein</fullName>
    </submittedName>
</protein>
<evidence type="ECO:0000313" key="2">
    <source>
        <dbReference type="Proteomes" id="UP000266723"/>
    </source>
</evidence>
<name>A0ABQ7C868_BRACR</name>
<proteinExistence type="predicted"/>
<accession>A0ABQ7C868</accession>
<dbReference type="EMBL" id="QGKV02000832">
    <property type="protein sequence ID" value="KAF3547831.1"/>
    <property type="molecule type" value="Genomic_DNA"/>
</dbReference>
<comment type="caution">
    <text evidence="1">The sequence shown here is derived from an EMBL/GenBank/DDBJ whole genome shotgun (WGS) entry which is preliminary data.</text>
</comment>
<dbReference type="Proteomes" id="UP000266723">
    <property type="component" value="Unassembled WGS sequence"/>
</dbReference>
<keyword evidence="2" id="KW-1185">Reference proteome</keyword>